<keyword evidence="2" id="KW-0378">Hydrolase</keyword>
<dbReference type="Gene3D" id="3.40.50.1110">
    <property type="entry name" value="SGNH hydrolase"/>
    <property type="match status" value="1"/>
</dbReference>
<proteinExistence type="predicted"/>
<evidence type="ECO:0000313" key="3">
    <source>
        <dbReference type="Proteomes" id="UP000199138"/>
    </source>
</evidence>
<dbReference type="EMBL" id="FPBK01000004">
    <property type="protein sequence ID" value="SFU47428.1"/>
    <property type="molecule type" value="Genomic_DNA"/>
</dbReference>
<dbReference type="PANTHER" id="PTHR37834">
    <property type="entry name" value="GDSL-LIKE LIPASE/ACYLHYDROLASE DOMAIN PROTEIN (AFU_ORTHOLOGUE AFUA_2G00620)"/>
    <property type="match status" value="1"/>
</dbReference>
<dbReference type="AlphaFoldDB" id="A0A1I7GG70"/>
<organism evidence="2 3">
    <name type="scientific">Pustulibacterium marinum</name>
    <dbReference type="NCBI Taxonomy" id="1224947"/>
    <lineage>
        <taxon>Bacteria</taxon>
        <taxon>Pseudomonadati</taxon>
        <taxon>Bacteroidota</taxon>
        <taxon>Flavobacteriia</taxon>
        <taxon>Flavobacteriales</taxon>
        <taxon>Flavobacteriaceae</taxon>
        <taxon>Pustulibacterium</taxon>
    </lineage>
</organism>
<dbReference type="Pfam" id="PF13472">
    <property type="entry name" value="Lipase_GDSL_2"/>
    <property type="match status" value="1"/>
</dbReference>
<dbReference type="RefSeq" id="WP_093024648.1">
    <property type="nucleotide sequence ID" value="NZ_FPBK01000004.1"/>
</dbReference>
<accession>A0A1I7GG70</accession>
<feature type="domain" description="SGNH hydrolase-type esterase" evidence="1">
    <location>
        <begin position="152"/>
        <end position="299"/>
    </location>
</feature>
<dbReference type="InterPro" id="IPR036514">
    <property type="entry name" value="SGNH_hydro_sf"/>
</dbReference>
<evidence type="ECO:0000259" key="1">
    <source>
        <dbReference type="Pfam" id="PF13472"/>
    </source>
</evidence>
<dbReference type="OrthoDB" id="9801375at2"/>
<dbReference type="Proteomes" id="UP000199138">
    <property type="component" value="Unassembled WGS sequence"/>
</dbReference>
<dbReference type="SUPFAM" id="SSF52266">
    <property type="entry name" value="SGNH hydrolase"/>
    <property type="match status" value="1"/>
</dbReference>
<dbReference type="GO" id="GO:0052689">
    <property type="term" value="F:carboxylic ester hydrolase activity"/>
    <property type="evidence" value="ECO:0007669"/>
    <property type="project" value="InterPro"/>
</dbReference>
<name>A0A1I7GG70_9FLAO</name>
<dbReference type="InterPro" id="IPR013830">
    <property type="entry name" value="SGNH_hydro"/>
</dbReference>
<dbReference type="InterPro" id="IPR052762">
    <property type="entry name" value="PCW_deacetylase/CE"/>
</dbReference>
<evidence type="ECO:0000313" key="2">
    <source>
        <dbReference type="EMBL" id="SFU47428.1"/>
    </source>
</evidence>
<reference evidence="2 3" key="1">
    <citation type="submission" date="2016-10" db="EMBL/GenBank/DDBJ databases">
        <authorList>
            <person name="de Groot N.N."/>
        </authorList>
    </citation>
    <scope>NUCLEOTIDE SEQUENCE [LARGE SCALE GENOMIC DNA]</scope>
    <source>
        <strain evidence="2 3">CGMCC 1.12333</strain>
    </source>
</reference>
<dbReference type="InterPro" id="IPR037461">
    <property type="entry name" value="CtCE2-like_dom"/>
</dbReference>
<dbReference type="STRING" id="1224947.SAMN05216480_104193"/>
<dbReference type="Gene3D" id="2.60.120.260">
    <property type="entry name" value="Galactose-binding domain-like"/>
    <property type="match status" value="1"/>
</dbReference>
<sequence length="366" mass="41571">MKSINTIILLLLVTTFHTTITFSQKSTPERSTDTFFTTLGRSIHKNGKITLIGSGSSTTFTTKSKKATLHLSTDGFTPYNFIVVEVNGNPIKRYKLLANQDNKIRLTFTKKLNKVAIYKATEACMGDVYITNVETKEFVLQETKAPDYKIEFIGNSITCGMGADDTEIACGSENWYDQHNAYYAYGPVLSRKLNANFLLSSVSGIGMYRNWNDENKEEPIMPQVYDNLYLNYHKNAPYKYNFNPDLISICLGTNDLSDGDGVKERLPFNKEKYTSNYIKFVANLYEHYPGVKIVLLNSPMVSGEKNDVFVSCLEKVKAHFENKDEKIYMVLMEGINPKGCSYHPAIEDHQQIADQLYPEFKKILSK</sequence>
<dbReference type="CDD" id="cd01831">
    <property type="entry name" value="Endoglucanase_E_like"/>
    <property type="match status" value="1"/>
</dbReference>
<gene>
    <name evidence="2" type="ORF">SAMN05216480_104193</name>
</gene>
<dbReference type="PANTHER" id="PTHR37834:SF2">
    <property type="entry name" value="ESTERASE, SGNH HYDROLASE-TYPE"/>
    <property type="match status" value="1"/>
</dbReference>
<keyword evidence="3" id="KW-1185">Reference proteome</keyword>
<protein>
    <submittedName>
        <fullName evidence="2">GDSL-like Lipase/Acylhydrolase family protein</fullName>
    </submittedName>
</protein>